<gene>
    <name evidence="2" type="ORF">GCM10011357_10990</name>
</gene>
<dbReference type="EMBL" id="BMGJ01000003">
    <property type="protein sequence ID" value="GGD57326.1"/>
    <property type="molecule type" value="Genomic_DNA"/>
</dbReference>
<name>A0ABQ1R461_9ALTE</name>
<keyword evidence="1" id="KW-1277">Toxin-antitoxin system</keyword>
<organism evidence="2 3">
    <name type="scientific">Lacimicrobium alkaliphilum</name>
    <dbReference type="NCBI Taxonomy" id="1526571"/>
    <lineage>
        <taxon>Bacteria</taxon>
        <taxon>Pseudomonadati</taxon>
        <taxon>Pseudomonadota</taxon>
        <taxon>Gammaproteobacteria</taxon>
        <taxon>Alteromonadales</taxon>
        <taxon>Alteromonadaceae</taxon>
        <taxon>Lacimicrobium</taxon>
    </lineage>
</organism>
<dbReference type="InterPro" id="IPR035093">
    <property type="entry name" value="RelE/ParE_toxin_dom_sf"/>
</dbReference>
<accession>A0ABQ1R461</accession>
<sequence>MSRVEITQVAFQTLAVLGRYMAVYIGHSSAVGELEKLIDDSCARLADNPAQYPVCSELASLGIHDYQQITFKKYKVLFRNAIETQTVYITAFMRHRQSAQKLLVDYTLLP</sequence>
<evidence type="ECO:0000313" key="2">
    <source>
        <dbReference type="EMBL" id="GGD57326.1"/>
    </source>
</evidence>
<dbReference type="Pfam" id="PF05016">
    <property type="entry name" value="ParE_toxin"/>
    <property type="match status" value="1"/>
</dbReference>
<evidence type="ECO:0000313" key="3">
    <source>
        <dbReference type="Proteomes" id="UP000614272"/>
    </source>
</evidence>
<keyword evidence="3" id="KW-1185">Reference proteome</keyword>
<comment type="caution">
    <text evidence="2">The sequence shown here is derived from an EMBL/GenBank/DDBJ whole genome shotgun (WGS) entry which is preliminary data.</text>
</comment>
<protein>
    <recommendedName>
        <fullName evidence="4">Plasmid stabilization protein</fullName>
    </recommendedName>
</protein>
<dbReference type="RefSeq" id="WP_099034026.1">
    <property type="nucleotide sequence ID" value="NZ_BMGJ01000003.1"/>
</dbReference>
<proteinExistence type="predicted"/>
<dbReference type="InterPro" id="IPR007712">
    <property type="entry name" value="RelE/ParE_toxin"/>
</dbReference>
<reference evidence="3" key="1">
    <citation type="journal article" date="2019" name="Int. J. Syst. Evol. Microbiol.">
        <title>The Global Catalogue of Microorganisms (GCM) 10K type strain sequencing project: providing services to taxonomists for standard genome sequencing and annotation.</title>
        <authorList>
            <consortium name="The Broad Institute Genomics Platform"/>
            <consortium name="The Broad Institute Genome Sequencing Center for Infectious Disease"/>
            <person name="Wu L."/>
            <person name="Ma J."/>
        </authorList>
    </citation>
    <scope>NUCLEOTIDE SEQUENCE [LARGE SCALE GENOMIC DNA]</scope>
    <source>
        <strain evidence="3">CGMCC 1.12923</strain>
    </source>
</reference>
<dbReference type="Proteomes" id="UP000614272">
    <property type="component" value="Unassembled WGS sequence"/>
</dbReference>
<evidence type="ECO:0008006" key="4">
    <source>
        <dbReference type="Google" id="ProtNLM"/>
    </source>
</evidence>
<evidence type="ECO:0000256" key="1">
    <source>
        <dbReference type="ARBA" id="ARBA00022649"/>
    </source>
</evidence>
<dbReference type="Gene3D" id="3.30.2310.20">
    <property type="entry name" value="RelE-like"/>
    <property type="match status" value="1"/>
</dbReference>